<dbReference type="Proteomes" id="UP001497382">
    <property type="component" value="Unassembled WGS sequence"/>
</dbReference>
<reference evidence="1 2" key="1">
    <citation type="submission" date="2024-04" db="EMBL/GenBank/DDBJ databases">
        <authorList>
            <person name="Rising A."/>
            <person name="Reimegard J."/>
            <person name="Sonavane S."/>
            <person name="Akerstrom W."/>
            <person name="Nylinder S."/>
            <person name="Hedman E."/>
            <person name="Kallberg Y."/>
        </authorList>
    </citation>
    <scope>NUCLEOTIDE SEQUENCE [LARGE SCALE GENOMIC DNA]</scope>
</reference>
<evidence type="ECO:0000313" key="2">
    <source>
        <dbReference type="Proteomes" id="UP001497382"/>
    </source>
</evidence>
<dbReference type="EMBL" id="CAXIEN010000464">
    <property type="protein sequence ID" value="CAL1298527.1"/>
    <property type="molecule type" value="Genomic_DNA"/>
</dbReference>
<dbReference type="AlphaFoldDB" id="A0AAV2BRJ6"/>
<organism evidence="1 2">
    <name type="scientific">Larinioides sclopetarius</name>
    <dbReference type="NCBI Taxonomy" id="280406"/>
    <lineage>
        <taxon>Eukaryota</taxon>
        <taxon>Metazoa</taxon>
        <taxon>Ecdysozoa</taxon>
        <taxon>Arthropoda</taxon>
        <taxon>Chelicerata</taxon>
        <taxon>Arachnida</taxon>
        <taxon>Araneae</taxon>
        <taxon>Araneomorphae</taxon>
        <taxon>Entelegynae</taxon>
        <taxon>Araneoidea</taxon>
        <taxon>Araneidae</taxon>
        <taxon>Larinioides</taxon>
    </lineage>
</organism>
<gene>
    <name evidence="1" type="ORF">LARSCL_LOCUS20881</name>
</gene>
<evidence type="ECO:0000313" key="1">
    <source>
        <dbReference type="EMBL" id="CAL1298527.1"/>
    </source>
</evidence>
<protein>
    <submittedName>
        <fullName evidence="1">Uncharacterized protein</fullName>
    </submittedName>
</protein>
<keyword evidence="2" id="KW-1185">Reference proteome</keyword>
<feature type="non-terminal residue" evidence="1">
    <location>
        <position position="44"/>
    </location>
</feature>
<sequence>MTGDWNWNQALDPILCGYKAEIQTLVRYNLTSTSRAVVRINILK</sequence>
<name>A0AAV2BRJ6_9ARAC</name>
<comment type="caution">
    <text evidence="1">The sequence shown here is derived from an EMBL/GenBank/DDBJ whole genome shotgun (WGS) entry which is preliminary data.</text>
</comment>
<accession>A0AAV2BRJ6</accession>
<proteinExistence type="predicted"/>